<dbReference type="EMBL" id="NQKG01000012">
    <property type="protein sequence ID" value="OZY54604.1"/>
    <property type="molecule type" value="Genomic_DNA"/>
</dbReference>
<reference evidence="1 2" key="1">
    <citation type="submission" date="2017-08" db="EMBL/GenBank/DDBJ databases">
        <title>Genomic and metabolic characterisation of spoilage-associated Pseudomonas species.</title>
        <authorList>
            <person name="Stanborough T."/>
            <person name="Fegan N."/>
            <person name="Powell S.M."/>
            <person name="Singh T."/>
            <person name="Tamplin M.L."/>
            <person name="Chandry P.S."/>
        </authorList>
    </citation>
    <scope>NUCLEOTIDE SEQUENCE [LARGE SCALE GENOMIC DNA]</scope>
    <source>
        <strain evidence="1 2">L1814</strain>
    </source>
</reference>
<organism evidence="1 2">
    <name type="scientific">Pseudomonas lundensis</name>
    <dbReference type="NCBI Taxonomy" id="86185"/>
    <lineage>
        <taxon>Bacteria</taxon>
        <taxon>Pseudomonadati</taxon>
        <taxon>Pseudomonadota</taxon>
        <taxon>Gammaproteobacteria</taxon>
        <taxon>Pseudomonadales</taxon>
        <taxon>Pseudomonadaceae</taxon>
        <taxon>Pseudomonas</taxon>
    </lineage>
</organism>
<accession>A0ABX4GKE3</accession>
<proteinExistence type="predicted"/>
<comment type="caution">
    <text evidence="1">The sequence shown here is derived from an EMBL/GenBank/DDBJ whole genome shotgun (WGS) entry which is preliminary data.</text>
</comment>
<keyword evidence="2" id="KW-1185">Reference proteome</keyword>
<name>A0ABX4GKE3_9PSED</name>
<sequence length="60" mass="6913">MVGSVREGQSAGQKRAWRETRQALEQFLHGGRDRRSLTTADTIRKFIIMRVECINFDGEC</sequence>
<evidence type="ECO:0000313" key="2">
    <source>
        <dbReference type="Proteomes" id="UP000216897"/>
    </source>
</evidence>
<gene>
    <name evidence="1" type="ORF">CJF38_13550</name>
</gene>
<protein>
    <submittedName>
        <fullName evidence="1">Uncharacterized protein</fullName>
    </submittedName>
</protein>
<dbReference type="Proteomes" id="UP000216897">
    <property type="component" value="Unassembled WGS sequence"/>
</dbReference>
<evidence type="ECO:0000313" key="1">
    <source>
        <dbReference type="EMBL" id="OZY54604.1"/>
    </source>
</evidence>